<name>A0A9N8EG27_9STRA</name>
<comment type="caution">
    <text evidence="1">The sequence shown here is derived from an EMBL/GenBank/DDBJ whole genome shotgun (WGS) entry which is preliminary data.</text>
</comment>
<reference evidence="1" key="1">
    <citation type="submission" date="2020-06" db="EMBL/GenBank/DDBJ databases">
        <authorList>
            <consortium name="Plant Systems Biology data submission"/>
        </authorList>
    </citation>
    <scope>NUCLEOTIDE SEQUENCE</scope>
    <source>
        <strain evidence="1">D6</strain>
    </source>
</reference>
<evidence type="ECO:0000313" key="1">
    <source>
        <dbReference type="EMBL" id="CAB9519564.1"/>
    </source>
</evidence>
<accession>A0A9N8EG27</accession>
<protein>
    <submittedName>
        <fullName evidence="1">Uncharacterized protein</fullName>
    </submittedName>
</protein>
<proteinExistence type="predicted"/>
<dbReference type="Proteomes" id="UP001153069">
    <property type="component" value="Unassembled WGS sequence"/>
</dbReference>
<sequence length="183" mass="20154">MYRDDEEKNPKKCEPDDIRTATRNLSNMVLALADTLMDKKGLSVVDLFEQSELAKRKGKGNSQAEDKRLGVLKDAKKEIEKDGVFVPVLVSDASEHLESLKVVKFTIDASETDLVPDPMLLLIKAAINWSWRCGQKLLPACGSVQSEGEDAELTVSTPPCIVVIGPKPVPVTPVSEDDWEHLV</sequence>
<organism evidence="1 2">
    <name type="scientific">Seminavis robusta</name>
    <dbReference type="NCBI Taxonomy" id="568900"/>
    <lineage>
        <taxon>Eukaryota</taxon>
        <taxon>Sar</taxon>
        <taxon>Stramenopiles</taxon>
        <taxon>Ochrophyta</taxon>
        <taxon>Bacillariophyta</taxon>
        <taxon>Bacillariophyceae</taxon>
        <taxon>Bacillariophycidae</taxon>
        <taxon>Naviculales</taxon>
        <taxon>Naviculaceae</taxon>
        <taxon>Seminavis</taxon>
    </lineage>
</organism>
<dbReference type="EMBL" id="CAICTM010001024">
    <property type="protein sequence ID" value="CAB9519564.1"/>
    <property type="molecule type" value="Genomic_DNA"/>
</dbReference>
<gene>
    <name evidence="1" type="ORF">SEMRO_1026_G232950.1</name>
</gene>
<evidence type="ECO:0000313" key="2">
    <source>
        <dbReference type="Proteomes" id="UP001153069"/>
    </source>
</evidence>
<keyword evidence="2" id="KW-1185">Reference proteome</keyword>
<dbReference type="AlphaFoldDB" id="A0A9N8EG27"/>